<comment type="caution">
    <text evidence="2">The sequence shown here is derived from an EMBL/GenBank/DDBJ whole genome shotgun (WGS) entry which is preliminary data.</text>
</comment>
<dbReference type="EMBL" id="SDMP01000007">
    <property type="protein sequence ID" value="RYR47232.1"/>
    <property type="molecule type" value="Genomic_DNA"/>
</dbReference>
<evidence type="ECO:0000313" key="3">
    <source>
        <dbReference type="Proteomes" id="UP000289738"/>
    </source>
</evidence>
<gene>
    <name evidence="2" type="ORF">Ahy_A07g033185</name>
</gene>
<keyword evidence="1" id="KW-0472">Membrane</keyword>
<accession>A0A445C8H0</accession>
<proteinExistence type="predicted"/>
<organism evidence="2 3">
    <name type="scientific">Arachis hypogaea</name>
    <name type="common">Peanut</name>
    <dbReference type="NCBI Taxonomy" id="3818"/>
    <lineage>
        <taxon>Eukaryota</taxon>
        <taxon>Viridiplantae</taxon>
        <taxon>Streptophyta</taxon>
        <taxon>Embryophyta</taxon>
        <taxon>Tracheophyta</taxon>
        <taxon>Spermatophyta</taxon>
        <taxon>Magnoliopsida</taxon>
        <taxon>eudicotyledons</taxon>
        <taxon>Gunneridae</taxon>
        <taxon>Pentapetalae</taxon>
        <taxon>rosids</taxon>
        <taxon>fabids</taxon>
        <taxon>Fabales</taxon>
        <taxon>Fabaceae</taxon>
        <taxon>Papilionoideae</taxon>
        <taxon>50 kb inversion clade</taxon>
        <taxon>dalbergioids sensu lato</taxon>
        <taxon>Dalbergieae</taxon>
        <taxon>Pterocarpus clade</taxon>
        <taxon>Arachis</taxon>
    </lineage>
</organism>
<evidence type="ECO:0000256" key="1">
    <source>
        <dbReference type="SAM" id="Phobius"/>
    </source>
</evidence>
<feature type="transmembrane region" description="Helical" evidence="1">
    <location>
        <begin position="38"/>
        <end position="59"/>
    </location>
</feature>
<dbReference type="Proteomes" id="UP000289738">
    <property type="component" value="Chromosome A07"/>
</dbReference>
<protein>
    <submittedName>
        <fullName evidence="2">Uncharacterized protein</fullName>
    </submittedName>
</protein>
<evidence type="ECO:0000313" key="2">
    <source>
        <dbReference type="EMBL" id="RYR47232.1"/>
    </source>
</evidence>
<keyword evidence="1" id="KW-0812">Transmembrane</keyword>
<name>A0A445C8H0_ARAHY</name>
<sequence>MKEKNHIKIKIAFWVDARSKVMLFFKSTVGRDIISADLMIFFCFVIFRYNLIFSSFVGINHHGQSTLLR</sequence>
<reference evidence="2 3" key="1">
    <citation type="submission" date="2019-01" db="EMBL/GenBank/DDBJ databases">
        <title>Sequencing of cultivated peanut Arachis hypogaea provides insights into genome evolution and oil improvement.</title>
        <authorList>
            <person name="Chen X."/>
        </authorList>
    </citation>
    <scope>NUCLEOTIDE SEQUENCE [LARGE SCALE GENOMIC DNA]</scope>
    <source>
        <strain evidence="3">cv. Fuhuasheng</strain>
        <tissue evidence="2">Leaves</tissue>
    </source>
</reference>
<keyword evidence="3" id="KW-1185">Reference proteome</keyword>
<keyword evidence="1" id="KW-1133">Transmembrane helix</keyword>
<dbReference type="AlphaFoldDB" id="A0A445C8H0"/>